<feature type="coiled-coil region" evidence="1">
    <location>
        <begin position="12"/>
        <end position="128"/>
    </location>
</feature>
<feature type="region of interest" description="Disordered" evidence="2">
    <location>
        <begin position="158"/>
        <end position="267"/>
    </location>
</feature>
<keyword evidence="1" id="KW-0175">Coiled coil</keyword>
<feature type="compositionally biased region" description="Polar residues" evidence="2">
    <location>
        <begin position="205"/>
        <end position="216"/>
    </location>
</feature>
<sequence>MFGQEKTMSLEHEILKENHEALMKDYECLQESFKHTEQTYEAIKLHLQKQAKEFEESNRRLREECARERSEKEEIKKMFEEIRKVRDSAQDAIVEKLVKQKKELLLARMKDEEELVKIENKYVDLAEKFVVVEAECAYLNSLYDAEVAASVNQSAVVSGNEETETDNLVGQGENEVNHNANNAGKDAIMLTDDSDAEHDKPPTPRKSNISSPQPVDTSKEEQGRNRENSPKENRASGETVIPRPISNSPPITPSSSASLSSSSSSDDYEVIVKLPHNWPEWATPKGPSSGSNKS</sequence>
<dbReference type="AlphaFoldDB" id="R0FGZ1"/>
<feature type="compositionally biased region" description="Basic and acidic residues" evidence="2">
    <location>
        <begin position="217"/>
        <end position="235"/>
    </location>
</feature>
<reference evidence="4" key="1">
    <citation type="journal article" date="2013" name="Nat. Genet.">
        <title>The Capsella rubella genome and the genomic consequences of rapid mating system evolution.</title>
        <authorList>
            <person name="Slotte T."/>
            <person name="Hazzouri K.M."/>
            <person name="Agren J.A."/>
            <person name="Koenig D."/>
            <person name="Maumus F."/>
            <person name="Guo Y.L."/>
            <person name="Steige K."/>
            <person name="Platts A.E."/>
            <person name="Escobar J.S."/>
            <person name="Newman L.K."/>
            <person name="Wang W."/>
            <person name="Mandakova T."/>
            <person name="Vello E."/>
            <person name="Smith L.M."/>
            <person name="Henz S.R."/>
            <person name="Steffen J."/>
            <person name="Takuno S."/>
            <person name="Brandvain Y."/>
            <person name="Coop G."/>
            <person name="Andolfatto P."/>
            <person name="Hu T.T."/>
            <person name="Blanchette M."/>
            <person name="Clark R.M."/>
            <person name="Quesneville H."/>
            <person name="Nordborg M."/>
            <person name="Gaut B.S."/>
            <person name="Lysak M.A."/>
            <person name="Jenkins J."/>
            <person name="Grimwood J."/>
            <person name="Chapman J."/>
            <person name="Prochnik S."/>
            <person name="Shu S."/>
            <person name="Rokhsar D."/>
            <person name="Schmutz J."/>
            <person name="Weigel D."/>
            <person name="Wright S.I."/>
        </authorList>
    </citation>
    <scope>NUCLEOTIDE SEQUENCE [LARGE SCALE GENOMIC DNA]</scope>
    <source>
        <strain evidence="4">cv. Monte Gargano</strain>
    </source>
</reference>
<dbReference type="Proteomes" id="UP000029121">
    <property type="component" value="Unassembled WGS sequence"/>
</dbReference>
<feature type="compositionally biased region" description="Low complexity" evidence="2">
    <location>
        <begin position="241"/>
        <end position="265"/>
    </location>
</feature>
<dbReference type="KEGG" id="crb:17882382"/>
<evidence type="ECO:0000313" key="3">
    <source>
        <dbReference type="EMBL" id="EOA21251.1"/>
    </source>
</evidence>
<name>R0FGZ1_9BRAS</name>
<keyword evidence="4" id="KW-1185">Reference proteome</keyword>
<dbReference type="eggNOG" id="ENOG502R1SE">
    <property type="taxonomic scope" value="Eukaryota"/>
</dbReference>
<protein>
    <submittedName>
        <fullName evidence="3">Uncharacterized protein</fullName>
    </submittedName>
</protein>
<evidence type="ECO:0000313" key="4">
    <source>
        <dbReference type="Proteomes" id="UP000029121"/>
    </source>
</evidence>
<dbReference type="OrthoDB" id="1083179at2759"/>
<organism evidence="3 4">
    <name type="scientific">Capsella rubella</name>
    <dbReference type="NCBI Taxonomy" id="81985"/>
    <lineage>
        <taxon>Eukaryota</taxon>
        <taxon>Viridiplantae</taxon>
        <taxon>Streptophyta</taxon>
        <taxon>Embryophyta</taxon>
        <taxon>Tracheophyta</taxon>
        <taxon>Spermatophyta</taxon>
        <taxon>Magnoliopsida</taxon>
        <taxon>eudicotyledons</taxon>
        <taxon>Gunneridae</taxon>
        <taxon>Pentapetalae</taxon>
        <taxon>rosids</taxon>
        <taxon>malvids</taxon>
        <taxon>Brassicales</taxon>
        <taxon>Brassicaceae</taxon>
        <taxon>Camelineae</taxon>
        <taxon>Capsella</taxon>
    </lineage>
</organism>
<proteinExistence type="predicted"/>
<accession>R0FGZ1</accession>
<dbReference type="EMBL" id="KB870810">
    <property type="protein sequence ID" value="EOA21251.1"/>
    <property type="molecule type" value="Genomic_DNA"/>
</dbReference>
<evidence type="ECO:0000256" key="1">
    <source>
        <dbReference type="SAM" id="Coils"/>
    </source>
</evidence>
<dbReference type="STRING" id="81985.R0FGZ1"/>
<gene>
    <name evidence="3" type="ORF">CARUB_v10001601mg</name>
</gene>
<evidence type="ECO:0000256" key="2">
    <source>
        <dbReference type="SAM" id="MobiDB-lite"/>
    </source>
</evidence>